<accession>A0A368GL13</accession>
<dbReference type="AlphaFoldDB" id="A0A368GL13"/>
<keyword evidence="6" id="KW-1185">Reference proteome</keyword>
<evidence type="ECO:0000256" key="4">
    <source>
        <dbReference type="ARBA" id="ARBA00023002"/>
    </source>
</evidence>
<reference evidence="5 6" key="1">
    <citation type="submission" date="2014-10" db="EMBL/GenBank/DDBJ databases">
        <title>Draft genome of the hookworm Ancylostoma caninum.</title>
        <authorList>
            <person name="Mitreva M."/>
        </authorList>
    </citation>
    <scope>NUCLEOTIDE SEQUENCE [LARGE SCALE GENOMIC DNA]</scope>
    <source>
        <strain evidence="5 6">Baltimore</strain>
    </source>
</reference>
<sequence>MNGDVWLGPNAVLAFKREGYSYFSISPKDLCESLAYSGMRKLIRKYFAFGMKELYRGVFIGAQVKQLQRFVPDLKRSDVTRCVSLCLN</sequence>
<dbReference type="PANTHER" id="PTHR43104">
    <property type="entry name" value="L-2-HYDROXYGLUTARATE DEHYDROGENASE, MITOCHONDRIAL"/>
    <property type="match status" value="1"/>
</dbReference>
<evidence type="ECO:0000313" key="5">
    <source>
        <dbReference type="EMBL" id="RCN43939.1"/>
    </source>
</evidence>
<dbReference type="Gene3D" id="3.30.9.10">
    <property type="entry name" value="D-Amino Acid Oxidase, subunit A, domain 2"/>
    <property type="match status" value="1"/>
</dbReference>
<gene>
    <name evidence="5" type="ORF">ANCCAN_10054</name>
</gene>
<dbReference type="EMBL" id="JOJR01000142">
    <property type="protein sequence ID" value="RCN43939.1"/>
    <property type="molecule type" value="Genomic_DNA"/>
</dbReference>
<evidence type="ECO:0000256" key="2">
    <source>
        <dbReference type="ARBA" id="ARBA00022630"/>
    </source>
</evidence>
<evidence type="ECO:0000256" key="3">
    <source>
        <dbReference type="ARBA" id="ARBA00022827"/>
    </source>
</evidence>
<dbReference type="Proteomes" id="UP000252519">
    <property type="component" value="Unassembled WGS sequence"/>
</dbReference>
<comment type="cofactor">
    <cofactor evidence="1">
        <name>FAD</name>
        <dbReference type="ChEBI" id="CHEBI:57692"/>
    </cofactor>
</comment>
<evidence type="ECO:0000313" key="6">
    <source>
        <dbReference type="Proteomes" id="UP000252519"/>
    </source>
</evidence>
<keyword evidence="3" id="KW-0274">FAD</keyword>
<organism evidence="5 6">
    <name type="scientific">Ancylostoma caninum</name>
    <name type="common">Dog hookworm</name>
    <dbReference type="NCBI Taxonomy" id="29170"/>
    <lineage>
        <taxon>Eukaryota</taxon>
        <taxon>Metazoa</taxon>
        <taxon>Ecdysozoa</taxon>
        <taxon>Nematoda</taxon>
        <taxon>Chromadorea</taxon>
        <taxon>Rhabditida</taxon>
        <taxon>Rhabditina</taxon>
        <taxon>Rhabditomorpha</taxon>
        <taxon>Strongyloidea</taxon>
        <taxon>Ancylostomatidae</taxon>
        <taxon>Ancylostomatinae</taxon>
        <taxon>Ancylostoma</taxon>
    </lineage>
</organism>
<name>A0A368GL13_ANCCA</name>
<comment type="caution">
    <text evidence="5">The sequence shown here is derived from an EMBL/GenBank/DDBJ whole genome shotgun (WGS) entry which is preliminary data.</text>
</comment>
<keyword evidence="4" id="KW-0560">Oxidoreductase</keyword>
<protein>
    <submittedName>
        <fullName evidence="5">Uncharacterized protein</fullName>
    </submittedName>
</protein>
<dbReference type="PANTHER" id="PTHR43104:SF2">
    <property type="entry name" value="L-2-HYDROXYGLUTARATE DEHYDROGENASE, MITOCHONDRIAL"/>
    <property type="match status" value="1"/>
</dbReference>
<dbReference type="GO" id="GO:0047545">
    <property type="term" value="F:(S)-2-hydroxyglutarate dehydrogenase activity"/>
    <property type="evidence" value="ECO:0007669"/>
    <property type="project" value="TreeGrafter"/>
</dbReference>
<evidence type="ECO:0000256" key="1">
    <source>
        <dbReference type="ARBA" id="ARBA00001974"/>
    </source>
</evidence>
<keyword evidence="2" id="KW-0285">Flavoprotein</keyword>
<feature type="non-terminal residue" evidence="5">
    <location>
        <position position="88"/>
    </location>
</feature>
<dbReference type="OrthoDB" id="498204at2759"/>
<dbReference type="STRING" id="29170.A0A368GL13"/>
<proteinExistence type="predicted"/>